<comment type="caution">
    <text evidence="1">The sequence shown here is derived from an EMBL/GenBank/DDBJ whole genome shotgun (WGS) entry which is preliminary data.</text>
</comment>
<evidence type="ECO:0000313" key="1">
    <source>
        <dbReference type="EMBL" id="KIJ89052.1"/>
    </source>
</evidence>
<proteinExistence type="predicted"/>
<protein>
    <submittedName>
        <fullName evidence="1">Uncharacterized protein</fullName>
    </submittedName>
</protein>
<sequence>MKELIKYLRDRGLVEEALLLSKGSHVLNLSYNKMDKLKIKEVMEFLKTNTIITTLNLFMNKIDNIEAVEIAEVLKKIILLRILI</sequence>
<dbReference type="RefSeq" id="WP_041078232.1">
    <property type="nucleotide sequence ID" value="NZ_JWSW01000010.1"/>
</dbReference>
<dbReference type="Gene3D" id="3.80.10.10">
    <property type="entry name" value="Ribonuclease Inhibitor"/>
    <property type="match status" value="1"/>
</dbReference>
<organism evidence="1 2">
    <name type="scientific">Rickettsia asembonensis</name>
    <dbReference type="NCBI Taxonomy" id="1068590"/>
    <lineage>
        <taxon>Bacteria</taxon>
        <taxon>Pseudomonadati</taxon>
        <taxon>Pseudomonadota</taxon>
        <taxon>Alphaproteobacteria</taxon>
        <taxon>Rickettsiales</taxon>
        <taxon>Rickettsiaceae</taxon>
        <taxon>Rickettsieae</taxon>
        <taxon>Rickettsia</taxon>
        <taxon>spotted fever group</taxon>
    </lineage>
</organism>
<dbReference type="EMBL" id="JWSW01000010">
    <property type="protein sequence ID" value="KIJ89052.1"/>
    <property type="molecule type" value="Genomic_DNA"/>
</dbReference>
<dbReference type="Proteomes" id="UP000031952">
    <property type="component" value="Unassembled WGS sequence"/>
</dbReference>
<dbReference type="SUPFAM" id="SSF52047">
    <property type="entry name" value="RNI-like"/>
    <property type="match status" value="1"/>
</dbReference>
<accession>A0A0C2M086</accession>
<name>A0A0C2M086_9RICK</name>
<dbReference type="InterPro" id="IPR032675">
    <property type="entry name" value="LRR_dom_sf"/>
</dbReference>
<dbReference type="AlphaFoldDB" id="A0A0C2M086"/>
<evidence type="ECO:0000313" key="2">
    <source>
        <dbReference type="Proteomes" id="UP000031952"/>
    </source>
</evidence>
<keyword evidence="2" id="KW-1185">Reference proteome</keyword>
<gene>
    <name evidence="1" type="ORF">SB78_02055</name>
</gene>
<reference evidence="1 2" key="1">
    <citation type="submission" date="2014-12" db="EMBL/GenBank/DDBJ databases">
        <title>Whole genome sequence of Candidatus Rickettsia asemboensis strain NMRCii isolated from cat fleas in west Kenya.</title>
        <authorList>
            <person name="Jima D."/>
            <person name="Luce-Fedrow A."/>
            <person name="Yang Y."/>
            <person name="Maina A.N."/>
            <person name="Snesrud E.C."/>
            <person name="Jarman R.G."/>
            <person name="Richards A.L."/>
            <person name="Hang J."/>
        </authorList>
    </citation>
    <scope>NUCLEOTIDE SEQUENCE [LARGE SCALE GENOMIC DNA]</scope>
    <source>
        <strain evidence="1 2">NMRCii</strain>
    </source>
</reference>